<feature type="transmembrane region" description="Helical" evidence="1">
    <location>
        <begin position="82"/>
        <end position="104"/>
    </location>
</feature>
<dbReference type="Proteomes" id="UP000308828">
    <property type="component" value="Unassembled WGS sequence"/>
</dbReference>
<keyword evidence="1" id="KW-0472">Membrane</keyword>
<evidence type="ECO:0000313" key="3">
    <source>
        <dbReference type="Proteomes" id="UP000308828"/>
    </source>
</evidence>
<gene>
    <name evidence="2" type="ORF">FAA97_05880</name>
</gene>
<keyword evidence="3" id="KW-1185">Reference proteome</keyword>
<comment type="caution">
    <text evidence="2">The sequence shown here is derived from an EMBL/GenBank/DDBJ whole genome shotgun (WGS) entry which is preliminary data.</text>
</comment>
<protein>
    <submittedName>
        <fullName evidence="2">Uncharacterized protein</fullName>
    </submittedName>
</protein>
<evidence type="ECO:0000256" key="1">
    <source>
        <dbReference type="SAM" id="Phobius"/>
    </source>
</evidence>
<reference evidence="2 3" key="1">
    <citation type="submission" date="2019-04" db="EMBL/GenBank/DDBJ databases">
        <title>Genome sequence of strain shin9-1.</title>
        <authorList>
            <person name="Gao J."/>
            <person name="Sun J."/>
        </authorList>
    </citation>
    <scope>NUCLEOTIDE SEQUENCE [LARGE SCALE GENOMIC DNA]</scope>
    <source>
        <strain evidence="3">shin9-1</strain>
    </source>
</reference>
<feature type="transmembrane region" description="Helical" evidence="1">
    <location>
        <begin position="53"/>
        <end position="76"/>
    </location>
</feature>
<proteinExistence type="predicted"/>
<dbReference type="AlphaFoldDB" id="A0A4S8P9F4"/>
<dbReference type="EMBL" id="STGV01000001">
    <property type="protein sequence ID" value="THV25712.1"/>
    <property type="molecule type" value="Genomic_DNA"/>
</dbReference>
<accession>A0A4S8P9F4</accession>
<dbReference type="RefSeq" id="WP_136597547.1">
    <property type="nucleotide sequence ID" value="NZ_STGV01000001.1"/>
</dbReference>
<keyword evidence="1" id="KW-1133">Transmembrane helix</keyword>
<sequence length="226" mass="25455">MSDLTRSAQTLTSGPIRVDRPLLGVCIFPPLRISVPCTVFAENGLRKKIYWRITVFFVIGAIFFFSLLICLRQIFISSLSLLSLYGVLVFLLISGLILFIDLILEESQTLVALGNRDQPILIFDEKGFLDRRISSQFVRWDQVEFAQIMFGRGGVLGTKLIMRKNTSVSLRARTIGLRFDLMRLPLCKTETIAIPTVDMQVSASTLAPALYLLGNRLEHSIQRDKG</sequence>
<organism evidence="2 3">
    <name type="scientific">Peteryoungia ipomoeae</name>
    <dbReference type="NCBI Taxonomy" id="1210932"/>
    <lineage>
        <taxon>Bacteria</taxon>
        <taxon>Pseudomonadati</taxon>
        <taxon>Pseudomonadota</taxon>
        <taxon>Alphaproteobacteria</taxon>
        <taxon>Hyphomicrobiales</taxon>
        <taxon>Rhizobiaceae</taxon>
        <taxon>Peteryoungia</taxon>
    </lineage>
</organism>
<keyword evidence="1" id="KW-0812">Transmembrane</keyword>
<evidence type="ECO:0000313" key="2">
    <source>
        <dbReference type="EMBL" id="THV25712.1"/>
    </source>
</evidence>
<name>A0A4S8P9F4_9HYPH</name>